<reference evidence="3 4" key="1">
    <citation type="submission" date="2019-02" db="EMBL/GenBank/DDBJ databases">
        <title>Hyunsoonleella sp., isolated from marine sediment.</title>
        <authorList>
            <person name="Liu B.-T."/>
        </authorList>
    </citation>
    <scope>NUCLEOTIDE SEQUENCE [LARGE SCALE GENOMIC DNA]</scope>
    <source>
        <strain evidence="3 4">T58</strain>
    </source>
</reference>
<evidence type="ECO:0000259" key="1">
    <source>
        <dbReference type="Pfam" id="PF07632"/>
    </source>
</evidence>
<dbReference type="OrthoDB" id="253051at2"/>
<evidence type="ECO:0000313" key="3">
    <source>
        <dbReference type="EMBL" id="TBN02954.1"/>
    </source>
</evidence>
<dbReference type="AlphaFoldDB" id="A0A4Q9FCR6"/>
<dbReference type="InterPro" id="IPR048527">
    <property type="entry name" value="Sde182_C"/>
</dbReference>
<sequence>MKSYKLFCFLCFFSALVFCQSEKQRLIILADMGNEPDEEQQMAHMLMCSNEFDLEGLIAVSGKYLHSKHRLPERQRLYPDLFKKLINGYSKVFKNLKIHGKGWPEPDYLLSIVASGQPGYGMGDVGEGKSTSGSRLLIKSFEKEDPRLIYIVVNAGSNTLAQALNDYKRTHTSTELLKVLKKIRVFENGAQDNAGAWICANYPEIHWIRSNYQTYAYGGPAWAWGKSNDEDKKGPHAWQPYSYDATGQHQWALEHIKNHGALGGLFPLRETPTGKLVFIEGGGTIPWIGLLHQGLSDISQPSWGGWSGRFSKEKIKNVASRHKDVNADELTYGDYYLYTEVSDEWEDKVADTTYSSIYVPVWRWRRAYFEDFKSRMDWCIKPFKEANHHPIASINGDADEKIHYLNVEAGEQVKLDASASSDPDDDVLSFNWWIYNEAGTYQDSNIFLTNPSNSIIELTIPKDAKGKTIHLILELADQNEISRLYDYRRIVINVR</sequence>
<dbReference type="Proteomes" id="UP000291142">
    <property type="component" value="Unassembled WGS sequence"/>
</dbReference>
<organism evidence="3 4">
    <name type="scientific">Hyunsoonleella flava</name>
    <dbReference type="NCBI Taxonomy" id="2527939"/>
    <lineage>
        <taxon>Bacteria</taxon>
        <taxon>Pseudomonadati</taxon>
        <taxon>Bacteroidota</taxon>
        <taxon>Flavobacteriia</taxon>
        <taxon>Flavobacteriales</taxon>
        <taxon>Flavobacteriaceae</taxon>
    </lineage>
</organism>
<evidence type="ECO:0000313" key="4">
    <source>
        <dbReference type="Proteomes" id="UP000291142"/>
    </source>
</evidence>
<name>A0A4Q9FCR6_9FLAO</name>
<dbReference type="Gene3D" id="2.60.40.10">
    <property type="entry name" value="Immunoglobulins"/>
    <property type="match status" value="1"/>
</dbReference>
<evidence type="ECO:0000259" key="2">
    <source>
        <dbReference type="Pfam" id="PF21027"/>
    </source>
</evidence>
<dbReference type="Pfam" id="PF07632">
    <property type="entry name" value="Sde182_NH-like"/>
    <property type="match status" value="1"/>
</dbReference>
<feature type="domain" description="Cellulose-binding Sde182 C-terminal" evidence="2">
    <location>
        <begin position="412"/>
        <end position="494"/>
    </location>
</feature>
<accession>A0A4Q9FCR6</accession>
<dbReference type="EMBL" id="SIRT01000008">
    <property type="protein sequence ID" value="TBN02954.1"/>
    <property type="molecule type" value="Genomic_DNA"/>
</dbReference>
<dbReference type="InterPro" id="IPR036452">
    <property type="entry name" value="Ribo_hydro-like"/>
</dbReference>
<dbReference type="Gene3D" id="3.90.245.10">
    <property type="entry name" value="Ribonucleoside hydrolase-like"/>
    <property type="match status" value="1"/>
</dbReference>
<dbReference type="InterPro" id="IPR013783">
    <property type="entry name" value="Ig-like_fold"/>
</dbReference>
<dbReference type="Pfam" id="PF21027">
    <property type="entry name" value="Sde0182_C"/>
    <property type="match status" value="1"/>
</dbReference>
<protein>
    <submittedName>
        <fullName evidence="3">DUF1593 domain-containing protein</fullName>
    </submittedName>
</protein>
<keyword evidence="4" id="KW-1185">Reference proteome</keyword>
<dbReference type="RefSeq" id="WP_130964485.1">
    <property type="nucleotide sequence ID" value="NZ_SIRT01000008.1"/>
</dbReference>
<proteinExistence type="predicted"/>
<dbReference type="InterPro" id="IPR011483">
    <property type="entry name" value="Sde182_NH-like"/>
</dbReference>
<feature type="domain" description="Cellulose-binding Sde182 nucleoside hydrolase-like" evidence="1">
    <location>
        <begin position="25"/>
        <end position="310"/>
    </location>
</feature>
<dbReference type="GO" id="GO:0016799">
    <property type="term" value="F:hydrolase activity, hydrolyzing N-glycosyl compounds"/>
    <property type="evidence" value="ECO:0007669"/>
    <property type="project" value="InterPro"/>
</dbReference>
<gene>
    <name evidence="3" type="ORF">EYD45_10380</name>
</gene>
<comment type="caution">
    <text evidence="3">The sequence shown here is derived from an EMBL/GenBank/DDBJ whole genome shotgun (WGS) entry which is preliminary data.</text>
</comment>